<dbReference type="EMBL" id="UINC01004658">
    <property type="protein sequence ID" value="SVA15933.1"/>
    <property type="molecule type" value="Genomic_DNA"/>
</dbReference>
<feature type="domain" description="Glycosyltransferase 2-like" evidence="5">
    <location>
        <begin position="5"/>
        <end position="180"/>
    </location>
</feature>
<name>A0A381TPE8_9ZZZZ</name>
<dbReference type="CDD" id="cd04186">
    <property type="entry name" value="GT_2_like_c"/>
    <property type="match status" value="1"/>
</dbReference>
<evidence type="ECO:0000313" key="6">
    <source>
        <dbReference type="EMBL" id="SVA15933.1"/>
    </source>
</evidence>
<dbReference type="Gene3D" id="3.90.550.10">
    <property type="entry name" value="Spore Coat Polysaccharide Biosynthesis Protein SpsA, Chain A"/>
    <property type="match status" value="1"/>
</dbReference>
<dbReference type="AlphaFoldDB" id="A0A381TPE8"/>
<keyword evidence="4" id="KW-0472">Membrane</keyword>
<evidence type="ECO:0000256" key="3">
    <source>
        <dbReference type="ARBA" id="ARBA00022679"/>
    </source>
</evidence>
<gene>
    <name evidence="6" type="ORF">METZ01_LOCUS68787</name>
</gene>
<feature type="non-terminal residue" evidence="6">
    <location>
        <position position="316"/>
    </location>
</feature>
<dbReference type="SUPFAM" id="SSF53448">
    <property type="entry name" value="Nucleotide-diphospho-sugar transferases"/>
    <property type="match status" value="1"/>
</dbReference>
<evidence type="ECO:0000259" key="5">
    <source>
        <dbReference type="Pfam" id="PF00535"/>
    </source>
</evidence>
<feature type="transmembrane region" description="Helical" evidence="4">
    <location>
        <begin position="252"/>
        <end position="272"/>
    </location>
</feature>
<evidence type="ECO:0000256" key="4">
    <source>
        <dbReference type="SAM" id="Phobius"/>
    </source>
</evidence>
<dbReference type="PANTHER" id="PTHR43179">
    <property type="entry name" value="RHAMNOSYLTRANSFERASE WBBL"/>
    <property type="match status" value="1"/>
</dbReference>
<evidence type="ECO:0000256" key="2">
    <source>
        <dbReference type="ARBA" id="ARBA00022676"/>
    </source>
</evidence>
<dbReference type="GO" id="GO:0016757">
    <property type="term" value="F:glycosyltransferase activity"/>
    <property type="evidence" value="ECO:0007669"/>
    <property type="project" value="UniProtKB-KW"/>
</dbReference>
<organism evidence="6">
    <name type="scientific">marine metagenome</name>
    <dbReference type="NCBI Taxonomy" id="408172"/>
    <lineage>
        <taxon>unclassified sequences</taxon>
        <taxon>metagenomes</taxon>
        <taxon>ecological metagenomes</taxon>
    </lineage>
</organism>
<proteinExistence type="inferred from homology"/>
<comment type="similarity">
    <text evidence="1">Belongs to the glycosyltransferase 2 family.</text>
</comment>
<keyword evidence="4" id="KW-0812">Transmembrane</keyword>
<keyword evidence="3" id="KW-0808">Transferase</keyword>
<reference evidence="6" key="1">
    <citation type="submission" date="2018-05" db="EMBL/GenBank/DDBJ databases">
        <authorList>
            <person name="Lanie J.A."/>
            <person name="Ng W.-L."/>
            <person name="Kazmierczak K.M."/>
            <person name="Andrzejewski T.M."/>
            <person name="Davidsen T.M."/>
            <person name="Wayne K.J."/>
            <person name="Tettelin H."/>
            <person name="Glass J.I."/>
            <person name="Rusch D."/>
            <person name="Podicherti R."/>
            <person name="Tsui H.-C.T."/>
            <person name="Winkler M.E."/>
        </authorList>
    </citation>
    <scope>NUCLEOTIDE SEQUENCE</scope>
</reference>
<keyword evidence="2" id="KW-0328">Glycosyltransferase</keyword>
<keyword evidence="4" id="KW-1133">Transmembrane helix</keyword>
<sequence>MKTAVAILNWNGFNLLNKFLPSVIKNTPAKVDIYIIDNGSTDKSIDFISTYFPSVKIINLDNNYGYAKGYNLGIKKIDADIICLLNNDVEVTANWTDPIIELFKSEKDTAIIQPKLLDYNNRKMFDYAGAAGGFLDKFGYPYCRGRIYNNIEVDDGQYDDISKIFWACGACFFIRKEIFELVGGFDDNYWAHMEEIDLCWRTQNLGFQVKYHYKSIVYHLNAGTLNVNDSNKTYYNFRNQLYTLTKNCKENLFLLLLFKFFIDLLISIFFLLTKGIKHTLAIYRAYISFYRKLQQLTILRKNLNREIVHYNVYSII</sequence>
<dbReference type="Pfam" id="PF00535">
    <property type="entry name" value="Glycos_transf_2"/>
    <property type="match status" value="1"/>
</dbReference>
<protein>
    <recommendedName>
        <fullName evidence="5">Glycosyltransferase 2-like domain-containing protein</fullName>
    </recommendedName>
</protein>
<dbReference type="InterPro" id="IPR001173">
    <property type="entry name" value="Glyco_trans_2-like"/>
</dbReference>
<accession>A0A381TPE8</accession>
<dbReference type="PANTHER" id="PTHR43179:SF12">
    <property type="entry name" value="GALACTOFURANOSYLTRANSFERASE GLFT2"/>
    <property type="match status" value="1"/>
</dbReference>
<evidence type="ECO:0000256" key="1">
    <source>
        <dbReference type="ARBA" id="ARBA00006739"/>
    </source>
</evidence>
<dbReference type="InterPro" id="IPR029044">
    <property type="entry name" value="Nucleotide-diphossugar_trans"/>
</dbReference>